<reference evidence="2 3" key="1">
    <citation type="journal article" date="2019" name="Microb. Cell Fact.">
        <title>Exploring novel herbicidin analogues by transcriptional regulator overexpression and MS/MS molecular networking.</title>
        <authorList>
            <person name="Shi Y."/>
            <person name="Gu R."/>
            <person name="Li Y."/>
            <person name="Wang X."/>
            <person name="Ren W."/>
            <person name="Li X."/>
            <person name="Wang L."/>
            <person name="Xie Y."/>
            <person name="Hong B."/>
        </authorList>
    </citation>
    <scope>NUCLEOTIDE SEQUENCE [LARGE SCALE GENOMIC DNA]</scope>
    <source>
        <strain evidence="2 3">US-43</strain>
    </source>
</reference>
<dbReference type="EMBL" id="VOKX01000003">
    <property type="protein sequence ID" value="KAB7852502.1"/>
    <property type="molecule type" value="Genomic_DNA"/>
</dbReference>
<comment type="caution">
    <text evidence="2">The sequence shown here is derived from an EMBL/GenBank/DDBJ whole genome shotgun (WGS) entry which is preliminary data.</text>
</comment>
<gene>
    <name evidence="2" type="ORF">FRZ00_01585</name>
</gene>
<accession>A0A5N5WF02</accession>
<sequence>MTPPAGDQEMSEGKASEGTWGLPLLAVVPTVCLTALTDPSTVWYVIAWVFWGLSAVLLAVGWTEVVRRGARGATGWTTCAIAHGVIGWQLVHLLT</sequence>
<evidence type="ECO:0000256" key="1">
    <source>
        <dbReference type="SAM" id="Phobius"/>
    </source>
</evidence>
<name>A0A5N5WF02_STRMB</name>
<organism evidence="2 3">
    <name type="scientific">Streptomyces mobaraensis</name>
    <name type="common">Streptoverticillium mobaraense</name>
    <dbReference type="NCBI Taxonomy" id="35621"/>
    <lineage>
        <taxon>Bacteria</taxon>
        <taxon>Bacillati</taxon>
        <taxon>Actinomycetota</taxon>
        <taxon>Actinomycetes</taxon>
        <taxon>Kitasatosporales</taxon>
        <taxon>Streptomycetaceae</taxon>
        <taxon>Streptomyces</taxon>
    </lineage>
</organism>
<feature type="transmembrane region" description="Helical" evidence="1">
    <location>
        <begin position="42"/>
        <end position="62"/>
    </location>
</feature>
<proteinExistence type="predicted"/>
<dbReference type="AlphaFoldDB" id="A0A5N5WF02"/>
<dbReference type="RefSeq" id="WP_152262225.1">
    <property type="nucleotide sequence ID" value="NZ_JBFADJ010000004.1"/>
</dbReference>
<dbReference type="OrthoDB" id="4327736at2"/>
<evidence type="ECO:0000313" key="2">
    <source>
        <dbReference type="EMBL" id="KAB7852502.1"/>
    </source>
</evidence>
<protein>
    <submittedName>
        <fullName evidence="2">Uncharacterized protein</fullName>
    </submittedName>
</protein>
<evidence type="ECO:0000313" key="3">
    <source>
        <dbReference type="Proteomes" id="UP000327000"/>
    </source>
</evidence>
<keyword evidence="1" id="KW-0472">Membrane</keyword>
<keyword evidence="1" id="KW-0812">Transmembrane</keyword>
<keyword evidence="1" id="KW-1133">Transmembrane helix</keyword>
<keyword evidence="3" id="KW-1185">Reference proteome</keyword>
<dbReference type="Proteomes" id="UP000327000">
    <property type="component" value="Unassembled WGS sequence"/>
</dbReference>